<protein>
    <submittedName>
        <fullName evidence="1">Uncharacterized protein</fullName>
    </submittedName>
</protein>
<name>A0A0E9UEF4_ANGAN</name>
<organism evidence="1">
    <name type="scientific">Anguilla anguilla</name>
    <name type="common">European freshwater eel</name>
    <name type="synonym">Muraena anguilla</name>
    <dbReference type="NCBI Taxonomy" id="7936"/>
    <lineage>
        <taxon>Eukaryota</taxon>
        <taxon>Metazoa</taxon>
        <taxon>Chordata</taxon>
        <taxon>Craniata</taxon>
        <taxon>Vertebrata</taxon>
        <taxon>Euteleostomi</taxon>
        <taxon>Actinopterygii</taxon>
        <taxon>Neopterygii</taxon>
        <taxon>Teleostei</taxon>
        <taxon>Anguilliformes</taxon>
        <taxon>Anguillidae</taxon>
        <taxon>Anguilla</taxon>
    </lineage>
</organism>
<reference evidence="1" key="2">
    <citation type="journal article" date="2015" name="Fish Shellfish Immunol.">
        <title>Early steps in the European eel (Anguilla anguilla)-Vibrio vulnificus interaction in the gills: Role of the RtxA13 toxin.</title>
        <authorList>
            <person name="Callol A."/>
            <person name="Pajuelo D."/>
            <person name="Ebbesson L."/>
            <person name="Teles M."/>
            <person name="MacKenzie S."/>
            <person name="Amaro C."/>
        </authorList>
    </citation>
    <scope>NUCLEOTIDE SEQUENCE</scope>
</reference>
<dbReference type="EMBL" id="GBXM01045274">
    <property type="protein sequence ID" value="JAH63303.1"/>
    <property type="molecule type" value="Transcribed_RNA"/>
</dbReference>
<accession>A0A0E9UEF4</accession>
<evidence type="ECO:0000313" key="1">
    <source>
        <dbReference type="EMBL" id="JAH63303.1"/>
    </source>
</evidence>
<sequence>MNSTKSTSLQRGVTFEELQQILKPLF</sequence>
<reference evidence="1" key="1">
    <citation type="submission" date="2014-11" db="EMBL/GenBank/DDBJ databases">
        <authorList>
            <person name="Amaro Gonzalez C."/>
        </authorList>
    </citation>
    <scope>NUCLEOTIDE SEQUENCE</scope>
</reference>
<dbReference type="AlphaFoldDB" id="A0A0E9UEF4"/>
<proteinExistence type="predicted"/>